<dbReference type="EMBL" id="MGDD01000251">
    <property type="protein sequence ID" value="OGL43875.1"/>
    <property type="molecule type" value="Genomic_DNA"/>
</dbReference>
<reference evidence="6 7" key="1">
    <citation type="journal article" date="2016" name="Nat. Commun.">
        <title>Thousands of microbial genomes shed light on interconnected biogeochemical processes in an aquifer system.</title>
        <authorList>
            <person name="Anantharaman K."/>
            <person name="Brown C.T."/>
            <person name="Hug L.A."/>
            <person name="Sharon I."/>
            <person name="Castelle C.J."/>
            <person name="Probst A.J."/>
            <person name="Thomas B.C."/>
            <person name="Singh A."/>
            <person name="Wilkins M.J."/>
            <person name="Karaoz U."/>
            <person name="Brodie E.L."/>
            <person name="Williams K.H."/>
            <person name="Hubbard S.S."/>
            <person name="Banfield J.F."/>
        </authorList>
    </citation>
    <scope>NUCLEOTIDE SEQUENCE [LARGE SCALE GENOMIC DNA]</scope>
</reference>
<keyword evidence="4" id="KW-0411">Iron-sulfur</keyword>
<protein>
    <recommendedName>
        <fullName evidence="5">4Fe-4S domain-containing protein</fullName>
    </recommendedName>
</protein>
<dbReference type="PROSITE" id="PS51656">
    <property type="entry name" value="4FE4S"/>
    <property type="match status" value="1"/>
</dbReference>
<feature type="domain" description="4Fe-4S" evidence="5">
    <location>
        <begin position="53"/>
        <end position="112"/>
    </location>
</feature>
<organism evidence="6 7">
    <name type="scientific">Candidatus Schekmanbacteria bacterium RBG_13_48_7</name>
    <dbReference type="NCBI Taxonomy" id="1817878"/>
    <lineage>
        <taxon>Bacteria</taxon>
        <taxon>Candidatus Schekmaniibacteriota</taxon>
    </lineage>
</organism>
<dbReference type="InterPro" id="IPR051069">
    <property type="entry name" value="ACDS_complex_subunit"/>
</dbReference>
<accession>A0A1F7RQM6</accession>
<evidence type="ECO:0000256" key="4">
    <source>
        <dbReference type="ARBA" id="ARBA00023014"/>
    </source>
</evidence>
<keyword evidence="1" id="KW-0004">4Fe-4S</keyword>
<evidence type="ECO:0000256" key="1">
    <source>
        <dbReference type="ARBA" id="ARBA00022485"/>
    </source>
</evidence>
<dbReference type="Pfam" id="PF04060">
    <property type="entry name" value="FeS"/>
    <property type="match status" value="1"/>
</dbReference>
<comment type="caution">
    <text evidence="6">The sequence shown here is derived from an EMBL/GenBank/DDBJ whole genome shotgun (WGS) entry which is preliminary data.</text>
</comment>
<keyword evidence="3" id="KW-0408">Iron</keyword>
<proteinExistence type="predicted"/>
<keyword evidence="2" id="KW-0479">Metal-binding</keyword>
<sequence>MEQYRMIAVYPHRITIAKADEIIDAWRVLEMIRRLVNKTWEHRSSIQPLYEMRKKPPALEIFKRLPGTNCGVCGEKTCMAFALRLWHVEVDPFRCKPVFNGEYNHLESALMEICSALGIIIKKS</sequence>
<evidence type="ECO:0000313" key="6">
    <source>
        <dbReference type="EMBL" id="OGL43875.1"/>
    </source>
</evidence>
<evidence type="ECO:0000256" key="2">
    <source>
        <dbReference type="ARBA" id="ARBA00022723"/>
    </source>
</evidence>
<dbReference type="GO" id="GO:0051539">
    <property type="term" value="F:4 iron, 4 sulfur cluster binding"/>
    <property type="evidence" value="ECO:0007669"/>
    <property type="project" value="UniProtKB-KW"/>
</dbReference>
<dbReference type="InterPro" id="IPR011005">
    <property type="entry name" value="Dihydropteroate_synth-like_sf"/>
</dbReference>
<dbReference type="Gene3D" id="3.20.20.20">
    <property type="entry name" value="Dihydropteroate synthase-like"/>
    <property type="match status" value="1"/>
</dbReference>
<dbReference type="PANTHER" id="PTHR36214">
    <property type="match status" value="1"/>
</dbReference>
<evidence type="ECO:0000259" key="5">
    <source>
        <dbReference type="PROSITE" id="PS51656"/>
    </source>
</evidence>
<dbReference type="Proteomes" id="UP000179266">
    <property type="component" value="Unassembled WGS sequence"/>
</dbReference>
<evidence type="ECO:0000256" key="3">
    <source>
        <dbReference type="ARBA" id="ARBA00023004"/>
    </source>
</evidence>
<gene>
    <name evidence="6" type="ORF">A2161_17705</name>
</gene>
<evidence type="ECO:0000313" key="7">
    <source>
        <dbReference type="Proteomes" id="UP000179266"/>
    </source>
</evidence>
<dbReference type="InterPro" id="IPR007202">
    <property type="entry name" value="4Fe-4S_dom"/>
</dbReference>
<dbReference type="PANTHER" id="PTHR36214:SF3">
    <property type="entry name" value="ACETYL-COA DECARBONYLASE_SYNTHASE COMPLEX SUBUNIT GAMMA"/>
    <property type="match status" value="1"/>
</dbReference>
<name>A0A1F7RQM6_9BACT</name>
<dbReference type="AlphaFoldDB" id="A0A1F7RQM6"/>
<dbReference type="GO" id="GO:0046872">
    <property type="term" value="F:metal ion binding"/>
    <property type="evidence" value="ECO:0007669"/>
    <property type="project" value="UniProtKB-KW"/>
</dbReference>